<dbReference type="PANTHER" id="PTHR14732:SF0">
    <property type="entry name" value="RNA POLYMERASE II SUBUNIT B1 CTD PHOSPHATASE RPAP2-RELATED"/>
    <property type="match status" value="1"/>
</dbReference>
<dbReference type="EMBL" id="CAJNOK010003631">
    <property type="protein sequence ID" value="CAF0908696.1"/>
    <property type="molecule type" value="Genomic_DNA"/>
</dbReference>
<sequence length="438" mass="50751">MTTNPIRTKGDTQEAIELFRQKIEQRKLCEKNAFKICMKLIDDETVDEKYLKDSAQFLNQERYCGVNEDRSLKNICGYPLCSKTLPKNISNNPYFISVKENKVYDVTERKRFCSNFCYKASKYFEKQIPTSPVWAREHEQIPDIQILSKSDLNTVSHICSNQYGQEIIANEISEASKFILENNVNQLTKNVHNLKVSSSSSPEEDDDDDDDDNELATARSDYYKIHPKQPINIQLTSHYKDLVSRKLPIHLEDKTVNFVINCVHEWITEKTVDLIQKNISISKPIEQNEQYQKLCAKLDHEERAENGLSSSSVTNGKLPPIEELKKNNGYELKVKEFLFGKQSEQQQQQQVIKLRTEKLNSSIDLPPIDPYSQHTIRLSIVNEKISTCLQHMSMDSRNERIQKIHLALPELLLTMSFDNENIALKPNEWTIVTLIILH</sequence>
<dbReference type="Proteomes" id="UP000677228">
    <property type="component" value="Unassembled WGS sequence"/>
</dbReference>
<protein>
    <recommendedName>
        <fullName evidence="12">RNA polymerase II subunit B1 CTD phosphatase RPAP2 homolog</fullName>
        <ecNumber evidence="12">3.1.3.16</ecNumber>
    </recommendedName>
</protein>
<keyword evidence="6 12" id="KW-0862">Zinc</keyword>
<evidence type="ECO:0000313" key="17">
    <source>
        <dbReference type="EMBL" id="CAF3688085.1"/>
    </source>
</evidence>
<evidence type="ECO:0000256" key="1">
    <source>
        <dbReference type="ARBA" id="ARBA00004123"/>
    </source>
</evidence>
<dbReference type="InterPro" id="IPR039693">
    <property type="entry name" value="Rtr1/RPAP2"/>
</dbReference>
<evidence type="ECO:0000256" key="8">
    <source>
        <dbReference type="ARBA" id="ARBA00023242"/>
    </source>
</evidence>
<dbReference type="InterPro" id="IPR007308">
    <property type="entry name" value="Rtr1/RPAP2_dom"/>
</dbReference>
<evidence type="ECO:0000256" key="10">
    <source>
        <dbReference type="ARBA" id="ARBA00048336"/>
    </source>
</evidence>
<evidence type="ECO:0000256" key="5">
    <source>
        <dbReference type="ARBA" id="ARBA00022801"/>
    </source>
</evidence>
<organism evidence="16 19">
    <name type="scientific">Didymodactylos carnosus</name>
    <dbReference type="NCBI Taxonomy" id="1234261"/>
    <lineage>
        <taxon>Eukaryota</taxon>
        <taxon>Metazoa</taxon>
        <taxon>Spiralia</taxon>
        <taxon>Gnathifera</taxon>
        <taxon>Rotifera</taxon>
        <taxon>Eurotatoria</taxon>
        <taxon>Bdelloidea</taxon>
        <taxon>Philodinida</taxon>
        <taxon>Philodinidae</taxon>
        <taxon>Didymodactylos</taxon>
    </lineage>
</organism>
<name>A0A814Z1I1_9BILA</name>
<comment type="similarity">
    <text evidence="2 11 12">Belongs to the RPAP2 family.</text>
</comment>
<dbReference type="EMBL" id="CAJOBA010003632">
    <property type="protein sequence ID" value="CAF3688085.1"/>
    <property type="molecule type" value="Genomic_DNA"/>
</dbReference>
<evidence type="ECO:0000313" key="16">
    <source>
        <dbReference type="EMBL" id="CAF1237804.1"/>
    </source>
</evidence>
<evidence type="ECO:0000256" key="12">
    <source>
        <dbReference type="RuleBase" id="RU367080"/>
    </source>
</evidence>
<dbReference type="EMBL" id="CAJNOQ010009927">
    <property type="protein sequence ID" value="CAF1237804.1"/>
    <property type="molecule type" value="Genomic_DNA"/>
</dbReference>
<keyword evidence="8 12" id="KW-0539">Nucleus</keyword>
<keyword evidence="4 12" id="KW-0863">Zinc-finger</keyword>
<evidence type="ECO:0000256" key="9">
    <source>
        <dbReference type="ARBA" id="ARBA00047761"/>
    </source>
</evidence>
<dbReference type="GO" id="GO:0008270">
    <property type="term" value="F:zinc ion binding"/>
    <property type="evidence" value="ECO:0007669"/>
    <property type="project" value="UniProtKB-KW"/>
</dbReference>
<reference evidence="16" key="1">
    <citation type="submission" date="2021-02" db="EMBL/GenBank/DDBJ databases">
        <authorList>
            <person name="Nowell W R."/>
        </authorList>
    </citation>
    <scope>NUCLEOTIDE SEQUENCE</scope>
</reference>
<dbReference type="InterPro" id="IPR038534">
    <property type="entry name" value="Rtr1/RPAP2_sf"/>
</dbReference>
<feature type="domain" description="RTR1-type" evidence="14">
    <location>
        <begin position="53"/>
        <end position="137"/>
    </location>
</feature>
<feature type="compositionally biased region" description="Acidic residues" evidence="13">
    <location>
        <begin position="202"/>
        <end position="214"/>
    </location>
</feature>
<evidence type="ECO:0000256" key="4">
    <source>
        <dbReference type="ARBA" id="ARBA00022771"/>
    </source>
</evidence>
<dbReference type="AlphaFoldDB" id="A0A814Z1I1"/>
<evidence type="ECO:0000256" key="2">
    <source>
        <dbReference type="ARBA" id="ARBA00005676"/>
    </source>
</evidence>
<evidence type="ECO:0000256" key="11">
    <source>
        <dbReference type="PROSITE-ProRule" id="PRU00812"/>
    </source>
</evidence>
<dbReference type="GO" id="GO:0005737">
    <property type="term" value="C:cytoplasm"/>
    <property type="evidence" value="ECO:0007669"/>
    <property type="project" value="TreeGrafter"/>
</dbReference>
<evidence type="ECO:0000259" key="14">
    <source>
        <dbReference type="PROSITE" id="PS51479"/>
    </source>
</evidence>
<keyword evidence="5 12" id="KW-0378">Hydrolase</keyword>
<evidence type="ECO:0000256" key="6">
    <source>
        <dbReference type="ARBA" id="ARBA00022833"/>
    </source>
</evidence>
<proteinExistence type="inferred from homology"/>
<comment type="catalytic activity">
    <reaction evidence="9 12">
        <text>O-phospho-L-seryl-[protein] + H2O = L-seryl-[protein] + phosphate</text>
        <dbReference type="Rhea" id="RHEA:20629"/>
        <dbReference type="Rhea" id="RHEA-COMP:9863"/>
        <dbReference type="Rhea" id="RHEA-COMP:11604"/>
        <dbReference type="ChEBI" id="CHEBI:15377"/>
        <dbReference type="ChEBI" id="CHEBI:29999"/>
        <dbReference type="ChEBI" id="CHEBI:43474"/>
        <dbReference type="ChEBI" id="CHEBI:83421"/>
        <dbReference type="EC" id="3.1.3.16"/>
    </reaction>
</comment>
<evidence type="ECO:0000313" key="15">
    <source>
        <dbReference type="EMBL" id="CAF0908696.1"/>
    </source>
</evidence>
<dbReference type="Proteomes" id="UP000682733">
    <property type="component" value="Unassembled WGS sequence"/>
</dbReference>
<accession>A0A814Z1I1</accession>
<dbReference type="GO" id="GO:0043175">
    <property type="term" value="F:RNA polymerase core enzyme binding"/>
    <property type="evidence" value="ECO:0007669"/>
    <property type="project" value="UniProtKB-UniRule"/>
</dbReference>
<dbReference type="PANTHER" id="PTHR14732">
    <property type="entry name" value="RNA POLYMERASE II SUBUNIT B1 CTD PHOSPHATASE RPAP2-RELATED"/>
    <property type="match status" value="1"/>
</dbReference>
<dbReference type="EC" id="3.1.3.16" evidence="12"/>
<gene>
    <name evidence="16" type="ORF">GPM918_LOCUS25507</name>
    <name evidence="15" type="ORF">OVA965_LOCUS10007</name>
    <name evidence="18" type="ORF">SRO942_LOCUS25516</name>
    <name evidence="17" type="ORF">TMI583_LOCUS10003</name>
</gene>
<dbReference type="EMBL" id="CAJOBC010009934">
    <property type="protein sequence ID" value="CAF4000167.1"/>
    <property type="molecule type" value="Genomic_DNA"/>
</dbReference>
<dbReference type="OrthoDB" id="2590500at2759"/>
<dbReference type="Gene3D" id="1.25.40.820">
    <property type="match status" value="1"/>
</dbReference>
<dbReference type="PROSITE" id="PS51479">
    <property type="entry name" value="ZF_RTR1"/>
    <property type="match status" value="1"/>
</dbReference>
<feature type="non-terminal residue" evidence="16">
    <location>
        <position position="1"/>
    </location>
</feature>
<keyword evidence="3 12" id="KW-0479">Metal-binding</keyword>
<dbReference type="GO" id="GO:0005634">
    <property type="term" value="C:nucleus"/>
    <property type="evidence" value="ECO:0007669"/>
    <property type="project" value="UniProtKB-SubCell"/>
</dbReference>
<dbReference type="Pfam" id="PF04181">
    <property type="entry name" value="RPAP2_Rtr1"/>
    <property type="match status" value="1"/>
</dbReference>
<evidence type="ECO:0000313" key="18">
    <source>
        <dbReference type="EMBL" id="CAF4000167.1"/>
    </source>
</evidence>
<keyword evidence="7 12" id="KW-0904">Protein phosphatase</keyword>
<dbReference type="Proteomes" id="UP000681722">
    <property type="component" value="Unassembled WGS sequence"/>
</dbReference>
<dbReference type="Proteomes" id="UP000663829">
    <property type="component" value="Unassembled WGS sequence"/>
</dbReference>
<evidence type="ECO:0000256" key="13">
    <source>
        <dbReference type="SAM" id="MobiDB-lite"/>
    </source>
</evidence>
<comment type="function">
    <text evidence="12">Putative RNA polymerase II subunit B1 C-terminal domain (CTD) phosphatase involved in RNA polymerase II transcription regulation.</text>
</comment>
<evidence type="ECO:0000256" key="7">
    <source>
        <dbReference type="ARBA" id="ARBA00022912"/>
    </source>
</evidence>
<comment type="caution">
    <text evidence="16">The sequence shown here is derived from an EMBL/GenBank/DDBJ whole genome shotgun (WGS) entry which is preliminary data.</text>
</comment>
<evidence type="ECO:0000313" key="19">
    <source>
        <dbReference type="Proteomes" id="UP000663829"/>
    </source>
</evidence>
<comment type="catalytic activity">
    <reaction evidence="10 12">
        <text>O-phospho-L-threonyl-[protein] + H2O = L-threonyl-[protein] + phosphate</text>
        <dbReference type="Rhea" id="RHEA:47004"/>
        <dbReference type="Rhea" id="RHEA-COMP:11060"/>
        <dbReference type="Rhea" id="RHEA-COMP:11605"/>
        <dbReference type="ChEBI" id="CHEBI:15377"/>
        <dbReference type="ChEBI" id="CHEBI:30013"/>
        <dbReference type="ChEBI" id="CHEBI:43474"/>
        <dbReference type="ChEBI" id="CHEBI:61977"/>
        <dbReference type="EC" id="3.1.3.16"/>
    </reaction>
</comment>
<keyword evidence="19" id="KW-1185">Reference proteome</keyword>
<comment type="subcellular location">
    <subcellularLocation>
        <location evidence="1 12">Nucleus</location>
    </subcellularLocation>
</comment>
<evidence type="ECO:0000256" key="3">
    <source>
        <dbReference type="ARBA" id="ARBA00022723"/>
    </source>
</evidence>
<dbReference type="GO" id="GO:0008420">
    <property type="term" value="F:RNA polymerase II CTD heptapeptide repeat phosphatase activity"/>
    <property type="evidence" value="ECO:0007669"/>
    <property type="project" value="UniProtKB-UniRule"/>
</dbReference>
<feature type="region of interest" description="Disordered" evidence="13">
    <location>
        <begin position="194"/>
        <end position="214"/>
    </location>
</feature>